<feature type="transmembrane region" description="Helical" evidence="6">
    <location>
        <begin position="379"/>
        <end position="399"/>
    </location>
</feature>
<dbReference type="PROSITE" id="PS50011">
    <property type="entry name" value="PROTEIN_KINASE_DOM"/>
    <property type="match status" value="1"/>
</dbReference>
<evidence type="ECO:0000256" key="1">
    <source>
        <dbReference type="ARBA" id="ARBA00022679"/>
    </source>
</evidence>
<dbReference type="InterPro" id="IPR011990">
    <property type="entry name" value="TPR-like_helical_dom_sf"/>
</dbReference>
<keyword evidence="1" id="KW-0808">Transferase</keyword>
<dbReference type="InterPro" id="IPR017441">
    <property type="entry name" value="Protein_kinase_ATP_BS"/>
</dbReference>
<dbReference type="Proteomes" id="UP001064632">
    <property type="component" value="Chromosome"/>
</dbReference>
<dbReference type="GO" id="GO:0016301">
    <property type="term" value="F:kinase activity"/>
    <property type="evidence" value="ECO:0007669"/>
    <property type="project" value="UniProtKB-KW"/>
</dbReference>
<accession>A0ABY6B8U9</accession>
<evidence type="ECO:0000313" key="8">
    <source>
        <dbReference type="EMBL" id="UXI66498.1"/>
    </source>
</evidence>
<dbReference type="PROSITE" id="PS00108">
    <property type="entry name" value="PROTEIN_KINASE_ST"/>
    <property type="match status" value="1"/>
</dbReference>
<dbReference type="CDD" id="cd14014">
    <property type="entry name" value="STKc_PknB_like"/>
    <property type="match status" value="1"/>
</dbReference>
<dbReference type="SUPFAM" id="SSF48452">
    <property type="entry name" value="TPR-like"/>
    <property type="match status" value="1"/>
</dbReference>
<reference evidence="8" key="1">
    <citation type="submission" date="2022-09" db="EMBL/GenBank/DDBJ databases">
        <title>Tahibacter sp. nov., isolated from a fresh water.</title>
        <authorList>
            <person name="Baek J.H."/>
            <person name="Lee J.K."/>
            <person name="Kim J.M."/>
            <person name="Jeon C.O."/>
        </authorList>
    </citation>
    <scope>NUCLEOTIDE SEQUENCE</scope>
    <source>
        <strain evidence="8">W38</strain>
    </source>
</reference>
<name>A0ABY6B8U9_9GAMM</name>
<dbReference type="Pfam" id="PF00069">
    <property type="entry name" value="Pkinase"/>
    <property type="match status" value="1"/>
</dbReference>
<dbReference type="InterPro" id="IPR008271">
    <property type="entry name" value="Ser/Thr_kinase_AS"/>
</dbReference>
<evidence type="ECO:0000313" key="9">
    <source>
        <dbReference type="Proteomes" id="UP001064632"/>
    </source>
</evidence>
<keyword evidence="6" id="KW-1133">Transmembrane helix</keyword>
<sequence>MAASDPQSLEAARLRHRRLCEAFDRLHTLTPDQREAELAVVAQEDAGLAAELAAMLHASESDGLRPRETPVPVTVSEDLGTERGYRILRQLGHGGMGRVLLAERSDGRFSRQVAIKVLDKSPDDDGWRRRFAAEREILARLVHPNIARLLDAGEDPNGVPYLVMEYVDGVALDRWMQQAAPSLPTRLDVFVQIAQAVAHAHQSLVAHRDLKPANILVDHQGKPHLLDFGIARLLSEQSATMTDTRALTPRYAAPEQVAGAPATVAVDIYQLGVLLFELLTGRTPFSDLSGPALLDAIVRREPPTPSHLAESEDSVPWARRLRGDLDAIVAKAMRREPLERYRNVDAMIDDVQRWRRGQPVLARQGGTLYRTRKFVRRHWLALATVGLIAALIAGFVWRLQQELARSEREQATAKQVTELMIDVLGSVDPRRAKGQELTLREALDQGVARIREQKDLPDAVRGRLLHALGGVYLELSQFDVAGQMLEEALPYRKRAGTPTDAINTAYSLAVLRQRQGRLEEAERWVRHSLDLVAEFTPDDYEMAAELHNGLAIVSRMRGRDDVAAVEFERAIDLVRNKVTNKVEEDLAPLLRNFAEFIDDRGDHDRARSLIREAFAAAEIGYPGENPERARLLRVEARNALYRKDATLAATRVGEAWAMAQRLFPEAHEERIRIADLHAQERWSAGDTAAAEALLQEVLAKGQIIYPDGHPRLISAATRLAALYLLRQNDAKVPALLELAERSRHIHGVSSADTKALDLLHALVDCIKQGSEDRHNAVEIAVSAVVGDPQFLVWLKPGWQAVALRCERKP</sequence>
<gene>
    <name evidence="8" type="ORF">N4264_17310</name>
</gene>
<dbReference type="Gene3D" id="1.10.510.10">
    <property type="entry name" value="Transferase(Phosphotransferase) domain 1"/>
    <property type="match status" value="1"/>
</dbReference>
<dbReference type="EMBL" id="CP104694">
    <property type="protein sequence ID" value="UXI66498.1"/>
    <property type="molecule type" value="Genomic_DNA"/>
</dbReference>
<evidence type="ECO:0000256" key="3">
    <source>
        <dbReference type="ARBA" id="ARBA00022777"/>
    </source>
</evidence>
<keyword evidence="9" id="KW-1185">Reference proteome</keyword>
<evidence type="ECO:0000256" key="4">
    <source>
        <dbReference type="ARBA" id="ARBA00022840"/>
    </source>
</evidence>
<dbReference type="InterPro" id="IPR011009">
    <property type="entry name" value="Kinase-like_dom_sf"/>
</dbReference>
<evidence type="ECO:0000256" key="2">
    <source>
        <dbReference type="ARBA" id="ARBA00022741"/>
    </source>
</evidence>
<dbReference type="PANTHER" id="PTHR43289:SF34">
    <property type="entry name" value="SERINE_THREONINE-PROTEIN KINASE YBDM-RELATED"/>
    <property type="match status" value="1"/>
</dbReference>
<dbReference type="InterPro" id="IPR000719">
    <property type="entry name" value="Prot_kinase_dom"/>
</dbReference>
<evidence type="ECO:0000256" key="6">
    <source>
        <dbReference type="SAM" id="Phobius"/>
    </source>
</evidence>
<dbReference type="Gene3D" id="3.30.200.20">
    <property type="entry name" value="Phosphorylase Kinase, domain 1"/>
    <property type="match status" value="1"/>
</dbReference>
<dbReference type="Gene3D" id="1.25.40.10">
    <property type="entry name" value="Tetratricopeptide repeat domain"/>
    <property type="match status" value="2"/>
</dbReference>
<keyword evidence="2 5" id="KW-0547">Nucleotide-binding</keyword>
<proteinExistence type="predicted"/>
<keyword evidence="6" id="KW-0472">Membrane</keyword>
<feature type="domain" description="Protein kinase" evidence="7">
    <location>
        <begin position="85"/>
        <end position="361"/>
    </location>
</feature>
<protein>
    <submittedName>
        <fullName evidence="8">Serine/threonine-protein kinase</fullName>
    </submittedName>
</protein>
<dbReference type="Pfam" id="PF13424">
    <property type="entry name" value="TPR_12"/>
    <property type="match status" value="1"/>
</dbReference>
<keyword evidence="3 8" id="KW-0418">Kinase</keyword>
<dbReference type="RefSeq" id="WP_261693482.1">
    <property type="nucleotide sequence ID" value="NZ_CP104694.1"/>
</dbReference>
<dbReference type="SUPFAM" id="SSF56112">
    <property type="entry name" value="Protein kinase-like (PK-like)"/>
    <property type="match status" value="1"/>
</dbReference>
<keyword evidence="6" id="KW-0812">Transmembrane</keyword>
<dbReference type="SMART" id="SM00220">
    <property type="entry name" value="S_TKc"/>
    <property type="match status" value="1"/>
</dbReference>
<evidence type="ECO:0000256" key="5">
    <source>
        <dbReference type="PROSITE-ProRule" id="PRU10141"/>
    </source>
</evidence>
<organism evidence="8 9">
    <name type="scientific">Tahibacter amnicola</name>
    <dbReference type="NCBI Taxonomy" id="2976241"/>
    <lineage>
        <taxon>Bacteria</taxon>
        <taxon>Pseudomonadati</taxon>
        <taxon>Pseudomonadota</taxon>
        <taxon>Gammaproteobacteria</taxon>
        <taxon>Lysobacterales</taxon>
        <taxon>Rhodanobacteraceae</taxon>
        <taxon>Tahibacter</taxon>
    </lineage>
</organism>
<dbReference type="PANTHER" id="PTHR43289">
    <property type="entry name" value="MITOGEN-ACTIVATED PROTEIN KINASE KINASE KINASE 20-RELATED"/>
    <property type="match status" value="1"/>
</dbReference>
<keyword evidence="4 5" id="KW-0067">ATP-binding</keyword>
<evidence type="ECO:0000259" key="7">
    <source>
        <dbReference type="PROSITE" id="PS50011"/>
    </source>
</evidence>
<feature type="binding site" evidence="5">
    <location>
        <position position="116"/>
    </location>
    <ligand>
        <name>ATP</name>
        <dbReference type="ChEBI" id="CHEBI:30616"/>
    </ligand>
</feature>
<dbReference type="PROSITE" id="PS00107">
    <property type="entry name" value="PROTEIN_KINASE_ATP"/>
    <property type="match status" value="1"/>
</dbReference>